<keyword evidence="1" id="KW-0694">RNA-binding</keyword>
<dbReference type="InParanoid" id="A0A2G5D5I1"/>
<dbReference type="InterPro" id="IPR048995">
    <property type="entry name" value="STL11/RBM22-like_N"/>
</dbReference>
<feature type="region of interest" description="Disordered" evidence="2">
    <location>
        <begin position="124"/>
        <end position="152"/>
    </location>
</feature>
<evidence type="ECO:0000313" key="4">
    <source>
        <dbReference type="EMBL" id="PIA38776.1"/>
    </source>
</evidence>
<accession>A0A2G5D5I1</accession>
<keyword evidence="5" id="KW-1185">Reference proteome</keyword>
<gene>
    <name evidence="4" type="ORF">AQUCO_02700168v1</name>
</gene>
<dbReference type="EMBL" id="KZ305044">
    <property type="protein sequence ID" value="PIA38776.1"/>
    <property type="molecule type" value="Genomic_DNA"/>
</dbReference>
<protein>
    <recommendedName>
        <fullName evidence="3">STL11/RBM22-like N-terminal domain-containing protein</fullName>
    </recommendedName>
</protein>
<dbReference type="STRING" id="218851.A0A2G5D5I1"/>
<sequence length="152" mass="17435">MVGKVEKEGKITKPRRRKAPIIVKPVIKTYELDVLPVEFRPNICRTCFGTNLNARLAFANYGNDCSMCKRKFRVVKWPNTYKRNTTTQICNSCSEQNNVCRVCGQACLEENSTVPIRVRQETAMLHSKNEDDDEDLRESSPGHRPGPFSYFC</sequence>
<feature type="domain" description="STL11/RBM22-like N-terminal" evidence="3">
    <location>
        <begin position="41"/>
        <end position="131"/>
    </location>
</feature>
<dbReference type="GO" id="GO:0003723">
    <property type="term" value="F:RNA binding"/>
    <property type="evidence" value="ECO:0007669"/>
    <property type="project" value="UniProtKB-KW"/>
</dbReference>
<organism evidence="4 5">
    <name type="scientific">Aquilegia coerulea</name>
    <name type="common">Rocky mountain columbine</name>
    <dbReference type="NCBI Taxonomy" id="218851"/>
    <lineage>
        <taxon>Eukaryota</taxon>
        <taxon>Viridiplantae</taxon>
        <taxon>Streptophyta</taxon>
        <taxon>Embryophyta</taxon>
        <taxon>Tracheophyta</taxon>
        <taxon>Spermatophyta</taxon>
        <taxon>Magnoliopsida</taxon>
        <taxon>Ranunculales</taxon>
        <taxon>Ranunculaceae</taxon>
        <taxon>Thalictroideae</taxon>
        <taxon>Aquilegia</taxon>
    </lineage>
</organism>
<dbReference type="Pfam" id="PF21369">
    <property type="entry name" value="STL11_N"/>
    <property type="match status" value="1"/>
</dbReference>
<dbReference type="Proteomes" id="UP000230069">
    <property type="component" value="Unassembled WGS sequence"/>
</dbReference>
<evidence type="ECO:0000256" key="2">
    <source>
        <dbReference type="SAM" id="MobiDB-lite"/>
    </source>
</evidence>
<proteinExistence type="predicted"/>
<dbReference type="AlphaFoldDB" id="A0A2G5D5I1"/>
<evidence type="ECO:0000313" key="5">
    <source>
        <dbReference type="Proteomes" id="UP000230069"/>
    </source>
</evidence>
<evidence type="ECO:0000256" key="1">
    <source>
        <dbReference type="ARBA" id="ARBA00022884"/>
    </source>
</evidence>
<reference evidence="4 5" key="1">
    <citation type="submission" date="2017-09" db="EMBL/GenBank/DDBJ databases">
        <title>WGS assembly of Aquilegia coerulea Goldsmith.</title>
        <authorList>
            <person name="Hodges S."/>
            <person name="Kramer E."/>
            <person name="Nordborg M."/>
            <person name="Tomkins J."/>
            <person name="Borevitz J."/>
            <person name="Derieg N."/>
            <person name="Yan J."/>
            <person name="Mihaltcheva S."/>
            <person name="Hayes R.D."/>
            <person name="Rokhsar D."/>
        </authorList>
    </citation>
    <scope>NUCLEOTIDE SEQUENCE [LARGE SCALE GENOMIC DNA]</scope>
    <source>
        <strain evidence="5">cv. Goldsmith</strain>
    </source>
</reference>
<name>A0A2G5D5I1_AQUCA</name>
<evidence type="ECO:0000259" key="3">
    <source>
        <dbReference type="Pfam" id="PF21369"/>
    </source>
</evidence>